<dbReference type="EMBL" id="CP003811">
    <property type="protein sequence ID" value="AIQ92651.1"/>
    <property type="molecule type" value="Genomic_DNA"/>
</dbReference>
<gene>
    <name evidence="1" type="ORF">MOC_4896</name>
</gene>
<organism evidence="1 2">
    <name type="scientific">Methylobacterium oryzae CBMB20</name>
    <dbReference type="NCBI Taxonomy" id="693986"/>
    <lineage>
        <taxon>Bacteria</taxon>
        <taxon>Pseudomonadati</taxon>
        <taxon>Pseudomonadota</taxon>
        <taxon>Alphaproteobacteria</taxon>
        <taxon>Hyphomicrobiales</taxon>
        <taxon>Methylobacteriaceae</taxon>
        <taxon>Methylobacterium</taxon>
    </lineage>
</organism>
<dbReference type="KEGG" id="mor:MOC_4896"/>
<reference evidence="1 2" key="1">
    <citation type="journal article" date="2014" name="PLoS ONE">
        <title>Genome Information of Methylobacterium oryzae, a Plant-Probiotic Methylotroph in the Phyllosphere.</title>
        <authorList>
            <person name="Kwak M.J."/>
            <person name="Jeong H."/>
            <person name="Madhaiyan M."/>
            <person name="Lee Y."/>
            <person name="Sa T.M."/>
            <person name="Oh T.K."/>
            <person name="Kim J.F."/>
        </authorList>
    </citation>
    <scope>NUCLEOTIDE SEQUENCE [LARGE SCALE GENOMIC DNA]</scope>
    <source>
        <strain evidence="1 2">CBMB20</strain>
    </source>
</reference>
<accession>A0A089NXI0</accession>
<proteinExistence type="predicted"/>
<protein>
    <submittedName>
        <fullName evidence="1">Protein of unassigned function</fullName>
    </submittedName>
</protein>
<sequence>MPNLAATRVSMIPDDLRWHETGRHAIPVTDAAPSPLGGRRARENRNLFDESSFDFYLV</sequence>
<dbReference type="Proteomes" id="UP000029492">
    <property type="component" value="Chromosome"/>
</dbReference>
<dbReference type="HOGENOM" id="CLU_2974297_0_0_5"/>
<keyword evidence="2" id="KW-1185">Reference proteome</keyword>
<evidence type="ECO:0000313" key="1">
    <source>
        <dbReference type="EMBL" id="AIQ92651.1"/>
    </source>
</evidence>
<name>A0A089NXI0_9HYPH</name>
<dbReference type="AlphaFoldDB" id="A0A089NXI0"/>
<evidence type="ECO:0000313" key="2">
    <source>
        <dbReference type="Proteomes" id="UP000029492"/>
    </source>
</evidence>